<evidence type="ECO:0000313" key="3">
    <source>
        <dbReference type="Proteomes" id="UP000807115"/>
    </source>
</evidence>
<name>A0A921RM60_SORBI</name>
<dbReference type="AlphaFoldDB" id="A0A921RM60"/>
<feature type="signal peptide" evidence="1">
    <location>
        <begin position="1"/>
        <end position="21"/>
    </location>
</feature>
<evidence type="ECO:0000313" key="2">
    <source>
        <dbReference type="EMBL" id="KAG0541605.1"/>
    </source>
</evidence>
<proteinExistence type="predicted"/>
<evidence type="ECO:0000256" key="1">
    <source>
        <dbReference type="SAM" id="SignalP"/>
    </source>
</evidence>
<protein>
    <submittedName>
        <fullName evidence="2">Uncharacterized protein</fullName>
    </submittedName>
</protein>
<gene>
    <name evidence="2" type="ORF">BDA96_02G031200</name>
</gene>
<accession>A0A921RM60</accession>
<reference evidence="2" key="2">
    <citation type="submission" date="2020-10" db="EMBL/GenBank/DDBJ databases">
        <authorList>
            <person name="Cooper E.A."/>
            <person name="Brenton Z.W."/>
            <person name="Flinn B.S."/>
            <person name="Jenkins J."/>
            <person name="Shu S."/>
            <person name="Flowers D."/>
            <person name="Luo F."/>
            <person name="Wang Y."/>
            <person name="Xia P."/>
            <person name="Barry K."/>
            <person name="Daum C."/>
            <person name="Lipzen A."/>
            <person name="Yoshinaga Y."/>
            <person name="Schmutz J."/>
            <person name="Saski C."/>
            <person name="Vermerris W."/>
            <person name="Kresovich S."/>
        </authorList>
    </citation>
    <scope>NUCLEOTIDE SEQUENCE</scope>
</reference>
<organism evidence="2 3">
    <name type="scientific">Sorghum bicolor</name>
    <name type="common">Sorghum</name>
    <name type="synonym">Sorghum vulgare</name>
    <dbReference type="NCBI Taxonomy" id="4558"/>
    <lineage>
        <taxon>Eukaryota</taxon>
        <taxon>Viridiplantae</taxon>
        <taxon>Streptophyta</taxon>
        <taxon>Embryophyta</taxon>
        <taxon>Tracheophyta</taxon>
        <taxon>Spermatophyta</taxon>
        <taxon>Magnoliopsida</taxon>
        <taxon>Liliopsida</taxon>
        <taxon>Poales</taxon>
        <taxon>Poaceae</taxon>
        <taxon>PACMAD clade</taxon>
        <taxon>Panicoideae</taxon>
        <taxon>Andropogonodae</taxon>
        <taxon>Andropogoneae</taxon>
        <taxon>Sorghinae</taxon>
        <taxon>Sorghum</taxon>
    </lineage>
</organism>
<feature type="chain" id="PRO_5037793089" evidence="1">
    <location>
        <begin position="22"/>
        <end position="55"/>
    </location>
</feature>
<dbReference type="Proteomes" id="UP000807115">
    <property type="component" value="Chromosome 2"/>
</dbReference>
<sequence>MMLWRTWWMMEVTCLIRLVASKSQKHNDTAQCKSRSSSPLFADVTLEALLHLCLI</sequence>
<dbReference type="EMBL" id="CM027681">
    <property type="protein sequence ID" value="KAG0541605.1"/>
    <property type="molecule type" value="Genomic_DNA"/>
</dbReference>
<keyword evidence="1" id="KW-0732">Signal</keyword>
<comment type="caution">
    <text evidence="2">The sequence shown here is derived from an EMBL/GenBank/DDBJ whole genome shotgun (WGS) entry which is preliminary data.</text>
</comment>
<reference evidence="2" key="1">
    <citation type="journal article" date="2019" name="BMC Genomics">
        <title>A new reference genome for Sorghum bicolor reveals high levels of sequence similarity between sweet and grain genotypes: implications for the genetics of sugar metabolism.</title>
        <authorList>
            <person name="Cooper E.A."/>
            <person name="Brenton Z.W."/>
            <person name="Flinn B.S."/>
            <person name="Jenkins J."/>
            <person name="Shu S."/>
            <person name="Flowers D."/>
            <person name="Luo F."/>
            <person name="Wang Y."/>
            <person name="Xia P."/>
            <person name="Barry K."/>
            <person name="Daum C."/>
            <person name="Lipzen A."/>
            <person name="Yoshinaga Y."/>
            <person name="Schmutz J."/>
            <person name="Saski C."/>
            <person name="Vermerris W."/>
            <person name="Kresovich S."/>
        </authorList>
    </citation>
    <scope>NUCLEOTIDE SEQUENCE</scope>
</reference>